<feature type="non-terminal residue" evidence="2">
    <location>
        <position position="1"/>
    </location>
</feature>
<feature type="region of interest" description="Disordered" evidence="1">
    <location>
        <begin position="115"/>
        <end position="158"/>
    </location>
</feature>
<name>A0A6G1AXV1_CROCR</name>
<feature type="non-terminal residue" evidence="2">
    <location>
        <position position="236"/>
    </location>
</feature>
<dbReference type="Pfam" id="PF15331">
    <property type="entry name" value="TP53IP5"/>
    <property type="match status" value="1"/>
</dbReference>
<dbReference type="Proteomes" id="UP000475037">
    <property type="component" value="Unassembled WGS sequence"/>
</dbReference>
<dbReference type="PANTHER" id="PTHR15562:SF0">
    <property type="entry name" value="TP53-TARGET GENE 5 PROTEIN"/>
    <property type="match status" value="1"/>
</dbReference>
<proteinExistence type="predicted"/>
<keyword evidence="3" id="KW-1185">Reference proteome</keyword>
<evidence type="ECO:0000313" key="2">
    <source>
        <dbReference type="EMBL" id="KAF0880133.1"/>
    </source>
</evidence>
<reference evidence="2 3" key="1">
    <citation type="submission" date="2019-11" db="EMBL/GenBank/DDBJ databases">
        <authorList>
            <person name="Yang C."/>
            <person name="Li F."/>
        </authorList>
    </citation>
    <scope>NUCLEOTIDE SEQUENCE [LARGE SCALE GENOMIC DNA]</scope>
    <source>
        <strain evidence="2">KB4526</strain>
        <tissue evidence="2">Muscle</tissue>
    </source>
</reference>
<dbReference type="AlphaFoldDB" id="A0A6G1AXV1"/>
<feature type="compositionally biased region" description="Basic and acidic residues" evidence="1">
    <location>
        <begin position="128"/>
        <end position="145"/>
    </location>
</feature>
<dbReference type="PANTHER" id="PTHR15562">
    <property type="entry name" value="TP53-TARGET GENE 5 PROTEIN"/>
    <property type="match status" value="1"/>
</dbReference>
<gene>
    <name evidence="2" type="primary">Tp53tg5</name>
    <name evidence="2" type="ORF">FOF47_R10555</name>
</gene>
<evidence type="ECO:0000256" key="1">
    <source>
        <dbReference type="SAM" id="MobiDB-lite"/>
    </source>
</evidence>
<dbReference type="EMBL" id="VOAJ01003292">
    <property type="protein sequence ID" value="KAF0880133.1"/>
    <property type="molecule type" value="Genomic_DNA"/>
</dbReference>
<comment type="caution">
    <text evidence="2">The sequence shown here is derived from an EMBL/GenBank/DDBJ whole genome shotgun (WGS) entry which is preliminary data.</text>
</comment>
<organism evidence="2 3">
    <name type="scientific">Crocuta crocuta</name>
    <name type="common">Spotted hyena</name>
    <dbReference type="NCBI Taxonomy" id="9678"/>
    <lineage>
        <taxon>Eukaryota</taxon>
        <taxon>Metazoa</taxon>
        <taxon>Chordata</taxon>
        <taxon>Craniata</taxon>
        <taxon>Vertebrata</taxon>
        <taxon>Euteleostomi</taxon>
        <taxon>Mammalia</taxon>
        <taxon>Eutheria</taxon>
        <taxon>Laurasiatheria</taxon>
        <taxon>Carnivora</taxon>
        <taxon>Feliformia</taxon>
        <taxon>Hyaenidae</taxon>
        <taxon>Crocuta</taxon>
    </lineage>
</organism>
<evidence type="ECO:0000313" key="3">
    <source>
        <dbReference type="Proteomes" id="UP000475037"/>
    </source>
</evidence>
<sequence>FLSQLQDEEPQDKILQPVSKAIKRNRLKMVFKKLSLLKLLKSSNPRIQELHKLAKRCWNSLLRVPKILGISASSNVCETVIRENEELQGATCLEETPESKKSQPTGELKLELEETNKAQQSSGAVPQSEEKVEPELPRTSKHHDLTTFPGAQGRQSPNGDLRLVFLKTYQHKTPAGDKQQPEAAEQWVWFEGLPTRVHVPGPRVMCRSSTLRWVKRCCTRFCSASLELPMCHVYRV</sequence>
<accession>A0A6G1AXV1</accession>
<protein>
    <submittedName>
        <fullName evidence="2">T53G5 protein</fullName>
    </submittedName>
</protein>
<dbReference type="InterPro" id="IPR029290">
    <property type="entry name" value="TP53TG5"/>
</dbReference>